<evidence type="ECO:0000313" key="3">
    <source>
        <dbReference type="EMBL" id="RJL32485.1"/>
    </source>
</evidence>
<sequence length="320" mass="35605">MRILLWHVHAAWATAFVQGPHEYLIPVTPDRDKYGLGRPETYPWPVSATEVAADRLASQDVDVVVAQRPEELELAERWLGRRPGRDVPAVFVEHNTPKGEVPNLRHPLADRDDIPVVHVTHFNELFWDNGIAPTTVIEHGIVDPGYRYTGELARSAVVINEPIRRWRVTGTDLLPAFAQAAPVDVFGMKAEGLPGRLGIDPRAMGTYDLPQGELHAEMARRRVYVHPNRWTSLGLSLLEAMHLGMPVVALAATEVAEAVPEDAGVVSTKVSDLVEAVRRFIADPLYARQVGKQARDAALTRYGLARFLADWDRLLAEVVR</sequence>
<accession>A0A3A4B2T2</accession>
<evidence type="ECO:0000256" key="1">
    <source>
        <dbReference type="ARBA" id="ARBA00022679"/>
    </source>
</evidence>
<protein>
    <submittedName>
        <fullName evidence="3">Glycosyltransferase</fullName>
    </submittedName>
</protein>
<name>A0A3A4B2T2_9ACTN</name>
<keyword evidence="4" id="KW-1185">Reference proteome</keyword>
<keyword evidence="1 3" id="KW-0808">Transferase</keyword>
<dbReference type="EMBL" id="QZEY01000004">
    <property type="protein sequence ID" value="RJL32485.1"/>
    <property type="molecule type" value="Genomic_DNA"/>
</dbReference>
<dbReference type="RefSeq" id="WP_119926734.1">
    <property type="nucleotide sequence ID" value="NZ_QZEY01000004.1"/>
</dbReference>
<reference evidence="3 4" key="1">
    <citation type="submission" date="2018-09" db="EMBL/GenBank/DDBJ databases">
        <title>YIM 75507 draft genome.</title>
        <authorList>
            <person name="Tang S."/>
            <person name="Feng Y."/>
        </authorList>
    </citation>
    <scope>NUCLEOTIDE SEQUENCE [LARGE SCALE GENOMIC DNA]</scope>
    <source>
        <strain evidence="3 4">YIM 75507</strain>
    </source>
</reference>
<dbReference type="AlphaFoldDB" id="A0A3A4B2T2"/>
<proteinExistence type="predicted"/>
<dbReference type="InterPro" id="IPR001296">
    <property type="entry name" value="Glyco_trans_1"/>
</dbReference>
<dbReference type="GO" id="GO:0016757">
    <property type="term" value="F:glycosyltransferase activity"/>
    <property type="evidence" value="ECO:0007669"/>
    <property type="project" value="InterPro"/>
</dbReference>
<organism evidence="3 4">
    <name type="scientific">Bailinhaonella thermotolerans</name>
    <dbReference type="NCBI Taxonomy" id="1070861"/>
    <lineage>
        <taxon>Bacteria</taxon>
        <taxon>Bacillati</taxon>
        <taxon>Actinomycetota</taxon>
        <taxon>Actinomycetes</taxon>
        <taxon>Streptosporangiales</taxon>
        <taxon>Streptosporangiaceae</taxon>
        <taxon>Bailinhaonella</taxon>
    </lineage>
</organism>
<gene>
    <name evidence="3" type="ORF">D5H75_13195</name>
</gene>
<dbReference type="OrthoDB" id="9794513at2"/>
<dbReference type="SUPFAM" id="SSF53756">
    <property type="entry name" value="UDP-Glycosyltransferase/glycogen phosphorylase"/>
    <property type="match status" value="1"/>
</dbReference>
<dbReference type="Pfam" id="PF00534">
    <property type="entry name" value="Glycos_transf_1"/>
    <property type="match status" value="1"/>
</dbReference>
<dbReference type="InterPro" id="IPR050194">
    <property type="entry name" value="Glycosyltransferase_grp1"/>
</dbReference>
<evidence type="ECO:0000313" key="4">
    <source>
        <dbReference type="Proteomes" id="UP000265768"/>
    </source>
</evidence>
<dbReference type="PANTHER" id="PTHR45947">
    <property type="entry name" value="SULFOQUINOVOSYL TRANSFERASE SQD2"/>
    <property type="match status" value="1"/>
</dbReference>
<dbReference type="Gene3D" id="3.40.50.2000">
    <property type="entry name" value="Glycogen Phosphorylase B"/>
    <property type="match status" value="1"/>
</dbReference>
<comment type="caution">
    <text evidence="3">The sequence shown here is derived from an EMBL/GenBank/DDBJ whole genome shotgun (WGS) entry which is preliminary data.</text>
</comment>
<evidence type="ECO:0000259" key="2">
    <source>
        <dbReference type="Pfam" id="PF00534"/>
    </source>
</evidence>
<feature type="domain" description="Glycosyl transferase family 1" evidence="2">
    <location>
        <begin position="210"/>
        <end position="296"/>
    </location>
</feature>
<dbReference type="PANTHER" id="PTHR45947:SF3">
    <property type="entry name" value="SULFOQUINOVOSYL TRANSFERASE SQD2"/>
    <property type="match status" value="1"/>
</dbReference>
<dbReference type="Proteomes" id="UP000265768">
    <property type="component" value="Unassembled WGS sequence"/>
</dbReference>